<sequence>MAIPSHGPLILGITWAFTIFSGIFLGFRFYAKVTRRQGLWWDDRVLLASWILLLSQAAVTQYGVELGYGKPLNDIPTKNWSIIALGSTVISMVSSIAAALSKMSFGITLLRLTSGHLRSIAWFCVVTLFLTLIPSVVGPWIQCPNIETTWNTSSAVCWTAESQIEYGIFNSAWSALMDFVLASLPWFLIWNLQLKSREKIGVGIAMSLGVLAGICAVIKGVYVVQLREWDFSYYGKDLVIWTVVEIATAIVGGSIPVLRVFLKETMCPYARSGARNNSTVPLSQLRRYQHSTVTTTVRSVKRGKEGSWTAIDEEEQNDGSSQRGILVDEEMGGASSSKAAYAGDHIVQTSRVTVRVERDVSPSPRSRSLLNTD</sequence>
<evidence type="ECO:0000256" key="6">
    <source>
        <dbReference type="SAM" id="MobiDB-lite"/>
    </source>
</evidence>
<feature type="compositionally biased region" description="Polar residues" evidence="6">
    <location>
        <begin position="363"/>
        <end position="373"/>
    </location>
</feature>
<dbReference type="EMBL" id="KB445575">
    <property type="protein sequence ID" value="EMD92686.1"/>
    <property type="molecule type" value="Genomic_DNA"/>
</dbReference>
<name>M2UG38_COCH5</name>
<evidence type="ECO:0000259" key="8">
    <source>
        <dbReference type="Pfam" id="PF20684"/>
    </source>
</evidence>
<comment type="subcellular location">
    <subcellularLocation>
        <location evidence="1">Membrane</location>
        <topology evidence="1">Multi-pass membrane protein</topology>
    </subcellularLocation>
</comment>
<feature type="region of interest" description="Disordered" evidence="6">
    <location>
        <begin position="304"/>
        <end position="325"/>
    </location>
</feature>
<dbReference type="OMA" id="WCAAADF"/>
<keyword evidence="2 7" id="KW-0812">Transmembrane</keyword>
<protein>
    <recommendedName>
        <fullName evidence="8">Rhodopsin domain-containing protein</fullName>
    </recommendedName>
</protein>
<feature type="transmembrane region" description="Helical" evidence="7">
    <location>
        <begin position="238"/>
        <end position="262"/>
    </location>
</feature>
<dbReference type="GO" id="GO:0016020">
    <property type="term" value="C:membrane"/>
    <property type="evidence" value="ECO:0007669"/>
    <property type="project" value="UniProtKB-SubCell"/>
</dbReference>
<keyword evidence="3 7" id="KW-1133">Transmembrane helix</keyword>
<feature type="region of interest" description="Disordered" evidence="6">
    <location>
        <begin position="354"/>
        <end position="373"/>
    </location>
</feature>
<reference evidence="10" key="2">
    <citation type="journal article" date="2013" name="PLoS Genet.">
        <title>Comparative genome structure, secondary metabolite, and effector coding capacity across Cochliobolus pathogens.</title>
        <authorList>
            <person name="Condon B.J."/>
            <person name="Leng Y."/>
            <person name="Wu D."/>
            <person name="Bushley K.E."/>
            <person name="Ohm R.A."/>
            <person name="Otillar R."/>
            <person name="Martin J."/>
            <person name="Schackwitz W."/>
            <person name="Grimwood J."/>
            <person name="MohdZainudin N."/>
            <person name="Xue C."/>
            <person name="Wang R."/>
            <person name="Manning V.A."/>
            <person name="Dhillon B."/>
            <person name="Tu Z.J."/>
            <person name="Steffenson B.J."/>
            <person name="Salamov A."/>
            <person name="Sun H."/>
            <person name="Lowry S."/>
            <person name="LaButti K."/>
            <person name="Han J."/>
            <person name="Copeland A."/>
            <person name="Lindquist E."/>
            <person name="Barry K."/>
            <person name="Schmutz J."/>
            <person name="Baker S.E."/>
            <person name="Ciuffetti L.M."/>
            <person name="Grigoriev I.V."/>
            <person name="Zhong S."/>
            <person name="Turgeon B.G."/>
        </authorList>
    </citation>
    <scope>NUCLEOTIDE SEQUENCE [LARGE SCALE GENOMIC DNA]</scope>
    <source>
        <strain evidence="10">C5 / ATCC 48332 / race O</strain>
    </source>
</reference>
<keyword evidence="10" id="KW-1185">Reference proteome</keyword>
<evidence type="ECO:0000313" key="9">
    <source>
        <dbReference type="EMBL" id="EMD92686.1"/>
    </source>
</evidence>
<comment type="similarity">
    <text evidence="5">Belongs to the SAT4 family.</text>
</comment>
<dbReference type="InterPro" id="IPR052337">
    <property type="entry name" value="SAT4-like"/>
</dbReference>
<dbReference type="eggNOG" id="ENOG502SHZD">
    <property type="taxonomic scope" value="Eukaryota"/>
</dbReference>
<gene>
    <name evidence="9" type="ORF">COCHEDRAFT_1135535</name>
</gene>
<keyword evidence="4 7" id="KW-0472">Membrane</keyword>
<dbReference type="InterPro" id="IPR049326">
    <property type="entry name" value="Rhodopsin_dom_fungi"/>
</dbReference>
<evidence type="ECO:0000256" key="2">
    <source>
        <dbReference type="ARBA" id="ARBA00022692"/>
    </source>
</evidence>
<reference evidence="9 10" key="1">
    <citation type="journal article" date="2012" name="PLoS Pathog.">
        <title>Diverse lifestyles and strategies of plant pathogenesis encoded in the genomes of eighteen Dothideomycetes fungi.</title>
        <authorList>
            <person name="Ohm R.A."/>
            <person name="Feau N."/>
            <person name="Henrissat B."/>
            <person name="Schoch C.L."/>
            <person name="Horwitz B.A."/>
            <person name="Barry K.W."/>
            <person name="Condon B.J."/>
            <person name="Copeland A.C."/>
            <person name="Dhillon B."/>
            <person name="Glaser F."/>
            <person name="Hesse C.N."/>
            <person name="Kosti I."/>
            <person name="LaButti K."/>
            <person name="Lindquist E.A."/>
            <person name="Lucas S."/>
            <person name="Salamov A.A."/>
            <person name="Bradshaw R.E."/>
            <person name="Ciuffetti L."/>
            <person name="Hamelin R.C."/>
            <person name="Kema G.H.J."/>
            <person name="Lawrence C."/>
            <person name="Scott J.A."/>
            <person name="Spatafora J.W."/>
            <person name="Turgeon B.G."/>
            <person name="de Wit P.J.G.M."/>
            <person name="Zhong S."/>
            <person name="Goodwin S.B."/>
            <person name="Grigoriev I.V."/>
        </authorList>
    </citation>
    <scope>NUCLEOTIDE SEQUENCE [LARGE SCALE GENOMIC DNA]</scope>
    <source>
        <strain evidence="10">C5 / ATCC 48332 / race O</strain>
    </source>
</reference>
<feature type="domain" description="Rhodopsin" evidence="8">
    <location>
        <begin position="27"/>
        <end position="263"/>
    </location>
</feature>
<proteinExistence type="inferred from homology"/>
<dbReference type="Proteomes" id="UP000016936">
    <property type="component" value="Unassembled WGS sequence"/>
</dbReference>
<dbReference type="OrthoDB" id="5417887at2759"/>
<feature type="transmembrane region" description="Helical" evidence="7">
    <location>
        <begin position="172"/>
        <end position="192"/>
    </location>
</feature>
<organism evidence="9 10">
    <name type="scientific">Cochliobolus heterostrophus (strain C5 / ATCC 48332 / race O)</name>
    <name type="common">Southern corn leaf blight fungus</name>
    <name type="synonym">Bipolaris maydis</name>
    <dbReference type="NCBI Taxonomy" id="701091"/>
    <lineage>
        <taxon>Eukaryota</taxon>
        <taxon>Fungi</taxon>
        <taxon>Dikarya</taxon>
        <taxon>Ascomycota</taxon>
        <taxon>Pezizomycotina</taxon>
        <taxon>Dothideomycetes</taxon>
        <taxon>Pleosporomycetidae</taxon>
        <taxon>Pleosporales</taxon>
        <taxon>Pleosporineae</taxon>
        <taxon>Pleosporaceae</taxon>
        <taxon>Bipolaris</taxon>
    </lineage>
</organism>
<feature type="transmembrane region" description="Helical" evidence="7">
    <location>
        <begin position="120"/>
        <end position="141"/>
    </location>
</feature>
<feature type="transmembrane region" description="Helical" evidence="7">
    <location>
        <begin position="204"/>
        <end position="226"/>
    </location>
</feature>
<dbReference type="PANTHER" id="PTHR33048">
    <property type="entry name" value="PTH11-LIKE INTEGRAL MEMBRANE PROTEIN (AFU_ORTHOLOGUE AFUA_5G11245)"/>
    <property type="match status" value="1"/>
</dbReference>
<dbReference type="PANTHER" id="PTHR33048:SF42">
    <property type="entry name" value="INTEGRAL MEMBRANE PROTEIN"/>
    <property type="match status" value="1"/>
</dbReference>
<evidence type="ECO:0000256" key="4">
    <source>
        <dbReference type="ARBA" id="ARBA00023136"/>
    </source>
</evidence>
<evidence type="ECO:0000256" key="3">
    <source>
        <dbReference type="ARBA" id="ARBA00022989"/>
    </source>
</evidence>
<dbReference type="AlphaFoldDB" id="M2UG38"/>
<evidence type="ECO:0000256" key="5">
    <source>
        <dbReference type="ARBA" id="ARBA00038359"/>
    </source>
</evidence>
<accession>M2UG38</accession>
<feature type="transmembrane region" description="Helical" evidence="7">
    <location>
        <begin position="6"/>
        <end position="27"/>
    </location>
</feature>
<evidence type="ECO:0000256" key="1">
    <source>
        <dbReference type="ARBA" id="ARBA00004141"/>
    </source>
</evidence>
<dbReference type="Pfam" id="PF20684">
    <property type="entry name" value="Fung_rhodopsin"/>
    <property type="match status" value="1"/>
</dbReference>
<evidence type="ECO:0000313" key="10">
    <source>
        <dbReference type="Proteomes" id="UP000016936"/>
    </source>
</evidence>
<evidence type="ECO:0000256" key="7">
    <source>
        <dbReference type="SAM" id="Phobius"/>
    </source>
</evidence>
<feature type="transmembrane region" description="Helical" evidence="7">
    <location>
        <begin position="79"/>
        <end position="100"/>
    </location>
</feature>
<dbReference type="HOGENOM" id="CLU_028200_3_0_1"/>
<feature type="transmembrane region" description="Helical" evidence="7">
    <location>
        <begin position="39"/>
        <end position="59"/>
    </location>
</feature>